<comment type="similarity">
    <text evidence="4">Belongs to the Omp25/RopB family.</text>
</comment>
<evidence type="ECO:0000259" key="6">
    <source>
        <dbReference type="Pfam" id="PF13505"/>
    </source>
</evidence>
<accession>A0A0J7XNE9</accession>
<dbReference type="RefSeq" id="WP_059152429.1">
    <property type="nucleotide sequence ID" value="NZ_KQ130455.1"/>
</dbReference>
<sequence>MSNFNRALTVVALAAAATATPAFAQDGAPVSAGRDSHFDGVYLQGFGGYSIQNQDDSDRLKFDTDGDGKYNNSVNTVAGANAFSPGFCAGKARGATPAAGCRQDRDGAEYGVRIGYDRRMGNMVVGGLIEGSRSEAKDAVTGYSTTPASYSIDRKIDYAVNARLRAGYTPGGGALFYVTGGGGMAKIDHTFTTTNTANSFDPERNNKMVWGWQAGGGTEIMLTDHMSLGLEYLYNRYSDNKYNVEVGPGTAPATNPFLLDSGSTRIKGGDKNFDYHSLRATVGFQF</sequence>
<evidence type="ECO:0000256" key="4">
    <source>
        <dbReference type="ARBA" id="ARBA00038306"/>
    </source>
</evidence>
<gene>
    <name evidence="7" type="ORF">V474_22440</name>
</gene>
<feature type="domain" description="Outer membrane protein beta-barrel" evidence="6">
    <location>
        <begin position="11"/>
        <end position="286"/>
    </location>
</feature>
<feature type="signal peptide" evidence="5">
    <location>
        <begin position="1"/>
        <end position="24"/>
    </location>
</feature>
<dbReference type="GO" id="GO:0016020">
    <property type="term" value="C:membrane"/>
    <property type="evidence" value="ECO:0007669"/>
    <property type="project" value="UniProtKB-SubCell"/>
</dbReference>
<feature type="chain" id="PRO_5005291946" evidence="5">
    <location>
        <begin position="25"/>
        <end position="286"/>
    </location>
</feature>
<name>A0A0J7XNE9_9SPHN</name>
<dbReference type="InterPro" id="IPR011250">
    <property type="entry name" value="OMP/PagP_B-barrel"/>
</dbReference>
<dbReference type="OrthoDB" id="9815357at2"/>
<protein>
    <submittedName>
        <fullName evidence="7">Membrane protein</fullName>
    </submittedName>
</protein>
<dbReference type="PANTHER" id="PTHR34001:SF3">
    <property type="entry name" value="BLL7405 PROTEIN"/>
    <property type="match status" value="1"/>
</dbReference>
<dbReference type="Proteomes" id="UP000052268">
    <property type="component" value="Unassembled WGS sequence"/>
</dbReference>
<organism evidence="7 8">
    <name type="scientific">Novosphingobium barchaimii LL02</name>
    <dbReference type="NCBI Taxonomy" id="1114963"/>
    <lineage>
        <taxon>Bacteria</taxon>
        <taxon>Pseudomonadati</taxon>
        <taxon>Pseudomonadota</taxon>
        <taxon>Alphaproteobacteria</taxon>
        <taxon>Sphingomonadales</taxon>
        <taxon>Sphingomonadaceae</taxon>
        <taxon>Novosphingobium</taxon>
    </lineage>
</organism>
<proteinExistence type="inferred from homology"/>
<dbReference type="Gene3D" id="2.40.160.20">
    <property type="match status" value="1"/>
</dbReference>
<evidence type="ECO:0000256" key="2">
    <source>
        <dbReference type="ARBA" id="ARBA00022729"/>
    </source>
</evidence>
<evidence type="ECO:0000313" key="7">
    <source>
        <dbReference type="EMBL" id="KMS53476.1"/>
    </source>
</evidence>
<dbReference type="PATRIC" id="fig|1114963.3.peg.3329"/>
<evidence type="ECO:0000313" key="8">
    <source>
        <dbReference type="Proteomes" id="UP000052268"/>
    </source>
</evidence>
<dbReference type="InterPro" id="IPR027385">
    <property type="entry name" value="Beta-barrel_OMP"/>
</dbReference>
<comment type="caution">
    <text evidence="7">The sequence shown here is derived from an EMBL/GenBank/DDBJ whole genome shotgun (WGS) entry which is preliminary data.</text>
</comment>
<reference evidence="7 8" key="1">
    <citation type="journal article" date="2015" name="G3 (Bethesda)">
        <title>Insights into Ongoing Evolution of the Hexachlorocyclohexane Catabolic Pathway from Comparative Genomics of Ten Sphingomonadaceae Strains.</title>
        <authorList>
            <person name="Pearce S.L."/>
            <person name="Oakeshott J.G."/>
            <person name="Pandey G."/>
        </authorList>
    </citation>
    <scope>NUCLEOTIDE SEQUENCE [LARGE SCALE GENOMIC DNA]</scope>
    <source>
        <strain evidence="7 8">LL02</strain>
    </source>
</reference>
<comment type="subcellular location">
    <subcellularLocation>
        <location evidence="1">Membrane</location>
    </subcellularLocation>
</comment>
<dbReference type="EMBL" id="JACU01000007">
    <property type="protein sequence ID" value="KMS53476.1"/>
    <property type="molecule type" value="Genomic_DNA"/>
</dbReference>
<evidence type="ECO:0000256" key="5">
    <source>
        <dbReference type="SAM" id="SignalP"/>
    </source>
</evidence>
<dbReference type="AlphaFoldDB" id="A0A0J7XNE9"/>
<dbReference type="InterPro" id="IPR051692">
    <property type="entry name" value="OMP-like"/>
</dbReference>
<dbReference type="SUPFAM" id="SSF56925">
    <property type="entry name" value="OMPA-like"/>
    <property type="match status" value="1"/>
</dbReference>
<keyword evidence="8" id="KW-1185">Reference proteome</keyword>
<evidence type="ECO:0000256" key="3">
    <source>
        <dbReference type="ARBA" id="ARBA00023136"/>
    </source>
</evidence>
<keyword evidence="2 5" id="KW-0732">Signal</keyword>
<keyword evidence="3" id="KW-0472">Membrane</keyword>
<dbReference type="PANTHER" id="PTHR34001">
    <property type="entry name" value="BLL7405 PROTEIN"/>
    <property type="match status" value="1"/>
</dbReference>
<evidence type="ECO:0000256" key="1">
    <source>
        <dbReference type="ARBA" id="ARBA00004370"/>
    </source>
</evidence>
<dbReference type="Pfam" id="PF13505">
    <property type="entry name" value="OMP_b-brl"/>
    <property type="match status" value="1"/>
</dbReference>